<dbReference type="GO" id="GO:0019543">
    <property type="term" value="P:propionate catabolic process"/>
    <property type="evidence" value="ECO:0007669"/>
    <property type="project" value="TreeGrafter"/>
</dbReference>
<dbReference type="InterPro" id="IPR013035">
    <property type="entry name" value="PEP_carboxykinase_C"/>
</dbReference>
<dbReference type="Pfam" id="PF00821">
    <property type="entry name" value="PEPCK_GTP"/>
    <property type="match status" value="1"/>
</dbReference>
<keyword evidence="9 11" id="KW-0464">Manganese</keyword>
<evidence type="ECO:0000256" key="4">
    <source>
        <dbReference type="ARBA" id="ARBA00022432"/>
    </source>
</evidence>
<comment type="function">
    <text evidence="11">Catalyzes the conversion of oxaloacetate (OAA) to phosphoenolpyruvate (PEP), the rate-limiting step in the metabolic pathway that produces glucose from lactate and other precursors derived from the citric acid cycle.</text>
</comment>
<dbReference type="CDD" id="cd00819">
    <property type="entry name" value="PEPCK_GTP"/>
    <property type="match status" value="1"/>
</dbReference>
<dbReference type="EMBL" id="CP023778">
    <property type="protein sequence ID" value="ATL69289.1"/>
    <property type="molecule type" value="Genomic_DNA"/>
</dbReference>
<dbReference type="GO" id="GO:0016301">
    <property type="term" value="F:kinase activity"/>
    <property type="evidence" value="ECO:0007669"/>
    <property type="project" value="UniProtKB-KW"/>
</dbReference>
<dbReference type="RefSeq" id="WP_098696323.1">
    <property type="nucleotide sequence ID" value="NZ_CP023778.1"/>
</dbReference>
<comment type="pathway">
    <text evidence="1 11">Carbohydrate biosynthesis; gluconeogenesis.</text>
</comment>
<dbReference type="GO" id="GO:0006107">
    <property type="term" value="P:oxaloacetate metabolic process"/>
    <property type="evidence" value="ECO:0007669"/>
    <property type="project" value="TreeGrafter"/>
</dbReference>
<feature type="binding site" evidence="11">
    <location>
        <begin position="511"/>
        <end position="514"/>
    </location>
    <ligand>
        <name>GTP</name>
        <dbReference type="ChEBI" id="CHEBI:37565"/>
    </ligand>
</feature>
<dbReference type="InterPro" id="IPR008210">
    <property type="entry name" value="PEP_carboxykinase_N"/>
</dbReference>
<dbReference type="PIRSF" id="PIRSF001348">
    <property type="entry name" value="PEP_carboxykinase_GTP"/>
    <property type="match status" value="1"/>
</dbReference>
<keyword evidence="8 11" id="KW-0342">GTP-binding</keyword>
<comment type="subunit">
    <text evidence="3 11">Monomer.</text>
</comment>
<dbReference type="PANTHER" id="PTHR11561">
    <property type="entry name" value="PHOSPHOENOLPYRUVATE CARBOXYKINASE"/>
    <property type="match status" value="1"/>
</dbReference>
<evidence type="ECO:0000256" key="9">
    <source>
        <dbReference type="ARBA" id="ARBA00023211"/>
    </source>
</evidence>
<evidence type="ECO:0000256" key="11">
    <source>
        <dbReference type="HAMAP-Rule" id="MF_00452"/>
    </source>
</evidence>
<feature type="binding site" evidence="11">
    <location>
        <begin position="269"/>
        <end position="274"/>
    </location>
    <ligand>
        <name>GTP</name>
        <dbReference type="ChEBI" id="CHEBI:37565"/>
    </ligand>
</feature>
<dbReference type="Gene3D" id="2.170.8.10">
    <property type="entry name" value="Phosphoenolpyruvate Carboxykinase, domain 2"/>
    <property type="match status" value="1"/>
</dbReference>
<reference evidence="14 15" key="1">
    <citation type="submission" date="2017-10" db="EMBL/GenBank/DDBJ databases">
        <title>Comparative genomics between pathogenic Norcardia.</title>
        <authorList>
            <person name="Zeng L."/>
        </authorList>
    </citation>
    <scope>NUCLEOTIDE SEQUENCE [LARGE SCALE GENOMIC DNA]</scope>
    <source>
        <strain evidence="14 15">NC_YFY_NT001</strain>
    </source>
</reference>
<evidence type="ECO:0000256" key="5">
    <source>
        <dbReference type="ARBA" id="ARBA00022723"/>
    </source>
</evidence>
<evidence type="ECO:0000259" key="13">
    <source>
        <dbReference type="Pfam" id="PF17297"/>
    </source>
</evidence>
<accession>A0A291RPT7</accession>
<dbReference type="InterPro" id="IPR035077">
    <property type="entry name" value="PEP_carboxykinase_GTP_C"/>
</dbReference>
<dbReference type="UniPathway" id="UPA00138"/>
<evidence type="ECO:0000256" key="7">
    <source>
        <dbReference type="ARBA" id="ARBA00022793"/>
    </source>
</evidence>
<keyword evidence="7 11" id="KW-0210">Decarboxylase</keyword>
<name>A0A291RPT7_9NOCA</name>
<comment type="catalytic activity">
    <reaction evidence="11">
        <text>oxaloacetate + GTP = phosphoenolpyruvate + GDP + CO2</text>
        <dbReference type="Rhea" id="RHEA:10388"/>
        <dbReference type="ChEBI" id="CHEBI:16452"/>
        <dbReference type="ChEBI" id="CHEBI:16526"/>
        <dbReference type="ChEBI" id="CHEBI:37565"/>
        <dbReference type="ChEBI" id="CHEBI:58189"/>
        <dbReference type="ChEBI" id="CHEBI:58702"/>
        <dbReference type="EC" id="4.1.1.32"/>
    </reaction>
</comment>
<dbReference type="GO" id="GO:0046327">
    <property type="term" value="P:glycerol biosynthetic process from pyruvate"/>
    <property type="evidence" value="ECO:0007669"/>
    <property type="project" value="TreeGrafter"/>
</dbReference>
<feature type="domain" description="Phosphoenolpyruvate carboxykinase GTP-utilising N-terminal" evidence="13">
    <location>
        <begin position="21"/>
        <end position="237"/>
    </location>
</feature>
<comment type="cofactor">
    <cofactor evidence="11">
        <name>Mn(2+)</name>
        <dbReference type="ChEBI" id="CHEBI:29035"/>
    </cofactor>
    <text evidence="11">Binds 1 Mn(2+) ion per subunit.</text>
</comment>
<comment type="subcellular location">
    <subcellularLocation>
        <location evidence="11">Cytoplasm</location>
    </subcellularLocation>
</comment>
<dbReference type="GO" id="GO:0033993">
    <property type="term" value="P:response to lipid"/>
    <property type="evidence" value="ECO:0007669"/>
    <property type="project" value="TreeGrafter"/>
</dbReference>
<dbReference type="Pfam" id="PF17297">
    <property type="entry name" value="PEPCK_N"/>
    <property type="match status" value="1"/>
</dbReference>
<feature type="binding site" evidence="11">
    <location>
        <position position="293"/>
    </location>
    <ligand>
        <name>Mn(2+)</name>
        <dbReference type="ChEBI" id="CHEBI:29035"/>
    </ligand>
</feature>
<feature type="binding site" evidence="11">
    <location>
        <position position="268"/>
    </location>
    <ligand>
        <name>substrate</name>
    </ligand>
</feature>
<dbReference type="Gene3D" id="3.40.449.10">
    <property type="entry name" value="Phosphoenolpyruvate Carboxykinase, domain 1"/>
    <property type="match status" value="1"/>
</dbReference>
<dbReference type="NCBIfam" id="NF003253">
    <property type="entry name" value="PRK04210.1"/>
    <property type="match status" value="1"/>
</dbReference>
<dbReference type="PANTHER" id="PTHR11561:SF0">
    <property type="entry name" value="PHOSPHOENOLPYRUVATE CARBOXYKINASE [GTP]-RELATED"/>
    <property type="match status" value="1"/>
</dbReference>
<dbReference type="GO" id="GO:0005829">
    <property type="term" value="C:cytosol"/>
    <property type="evidence" value="ECO:0007669"/>
    <property type="project" value="TreeGrafter"/>
</dbReference>
<gene>
    <name evidence="11" type="primary">pckG</name>
    <name evidence="14" type="ORF">CRH09_27050</name>
</gene>
<dbReference type="GeneID" id="88360966"/>
<dbReference type="AlphaFoldDB" id="A0A291RPT7"/>
<dbReference type="GO" id="GO:0030145">
    <property type="term" value="F:manganese ion binding"/>
    <property type="evidence" value="ECO:0007669"/>
    <property type="project" value="UniProtKB-UniRule"/>
</dbReference>
<evidence type="ECO:0000256" key="1">
    <source>
        <dbReference type="ARBA" id="ARBA00004742"/>
    </source>
</evidence>
<dbReference type="GO" id="GO:0005525">
    <property type="term" value="F:GTP binding"/>
    <property type="evidence" value="ECO:0007669"/>
    <property type="project" value="UniProtKB-UniRule"/>
</dbReference>
<dbReference type="Proteomes" id="UP000221961">
    <property type="component" value="Chromosome"/>
</dbReference>
<dbReference type="KEGG" id="ntp:CRH09_27050"/>
<protein>
    <recommendedName>
        <fullName evidence="11">Phosphoenolpyruvate carboxykinase [GTP]</fullName>
        <shortName evidence="11">PEP carboxykinase</shortName>
        <shortName evidence="11">PEPCK</shortName>
        <ecNumber evidence="11">4.1.1.32</ecNumber>
    </recommendedName>
    <alternativeName>
        <fullName evidence="11">GTP-dependent phosphoenolpyruvate carboxykinase</fullName>
        <shortName evidence="11">GTP-PEPCK</shortName>
    </alternativeName>
</protein>
<keyword evidence="6 11" id="KW-0547">Nucleotide-binding</keyword>
<evidence type="ECO:0000256" key="3">
    <source>
        <dbReference type="ARBA" id="ARBA00011245"/>
    </source>
</evidence>
<dbReference type="Gene3D" id="3.90.228.20">
    <property type="match status" value="1"/>
</dbReference>
<organism evidence="14 15">
    <name type="scientific">Nocardia terpenica</name>
    <dbReference type="NCBI Taxonomy" id="455432"/>
    <lineage>
        <taxon>Bacteria</taxon>
        <taxon>Bacillati</taxon>
        <taxon>Actinomycetota</taxon>
        <taxon>Actinomycetes</taxon>
        <taxon>Mycobacteriales</taxon>
        <taxon>Nocardiaceae</taxon>
        <taxon>Nocardia</taxon>
    </lineage>
</organism>
<dbReference type="SUPFAM" id="SSF53795">
    <property type="entry name" value="PEP carboxykinase-like"/>
    <property type="match status" value="1"/>
</dbReference>
<proteinExistence type="inferred from homology"/>
<dbReference type="GO" id="GO:0042594">
    <property type="term" value="P:response to starvation"/>
    <property type="evidence" value="ECO:0007669"/>
    <property type="project" value="TreeGrafter"/>
</dbReference>
<evidence type="ECO:0000256" key="6">
    <source>
        <dbReference type="ARBA" id="ARBA00022741"/>
    </source>
</evidence>
<feature type="domain" description="Phosphoenolpyruvate carboxykinase C-terminal P-loop" evidence="12">
    <location>
        <begin position="242"/>
        <end position="600"/>
    </location>
</feature>
<keyword evidence="14" id="KW-0808">Transferase</keyword>
<dbReference type="SUPFAM" id="SSF68923">
    <property type="entry name" value="PEP carboxykinase N-terminal domain"/>
    <property type="match status" value="1"/>
</dbReference>
<keyword evidence="4 11" id="KW-0312">Gluconeogenesis</keyword>
<feature type="active site" evidence="11">
    <location>
        <position position="270"/>
    </location>
</feature>
<sequence>MTDQLDVAVQAPTDHEGILAWVAEVAELTAPDRIVFCDGSRGEWDRLTGLLVDKGTFVPLAAKPNSFWCASDPDDVARVEDRTFICSENREDAGPTNNWVDPVDMRTVMTEHYRGAMAGRTMYVIAFCMGPLDAADPKYGVQLTDSEYVAVSMQIMTRSGTPVWDKLVAGTEFVKCLHSVGAPLHPGQQDVVWPCDKTKYISHFPERREIWSYGSGYGGNALLGKKCFALRIASVLGPDEGWLAEHMLILKLTSPQGKTHYIAAAFPSACGKTNLAMLEPALPGWQAETIGDDIAWLRFGADGRLYAVNPEAGFFGVAPGTSAKTNPNAIATINVGNSIFTNTARTLDGDVWWEGLTDQAPARLIDWNGHEWTPASGTPAAHPNSRYCTPIEQCPSVAPEWNDPTGVPLSAIFFGGRRASTVPLVAESFDWEHGVFTASVLSSETTAAAAGAVGVVRRDPMAMLPFLGYHVGDYFAHWLALGAREGARLPKIFQVNWFRRGNDGKFLWPGFGDNVRVLKWALERVEGTADAVETPIGFVPAPQTLEKSGLSEQYRALLPAALAVDVDEWIAEAASIDDWYTSIGDDRLPEPLRQQLKALKLRLAETLL</sequence>
<keyword evidence="14" id="KW-0670">Pyruvate</keyword>
<dbReference type="GO" id="GO:0006094">
    <property type="term" value="P:gluconeogenesis"/>
    <property type="evidence" value="ECO:0007669"/>
    <property type="project" value="UniProtKB-UniRule"/>
</dbReference>
<evidence type="ECO:0000313" key="15">
    <source>
        <dbReference type="Proteomes" id="UP000221961"/>
    </source>
</evidence>
<evidence type="ECO:0000256" key="2">
    <source>
        <dbReference type="ARBA" id="ARBA00005796"/>
    </source>
</evidence>
<dbReference type="InterPro" id="IPR035078">
    <property type="entry name" value="PEP_carboxykinase_GTP_N"/>
</dbReference>
<feature type="binding site" evidence="11">
    <location>
        <position position="417"/>
    </location>
    <ligand>
        <name>GTP</name>
        <dbReference type="ChEBI" id="CHEBI:37565"/>
    </ligand>
</feature>
<feature type="binding site" evidence="11">
    <location>
        <begin position="217"/>
        <end position="219"/>
    </location>
    <ligand>
        <name>substrate</name>
    </ligand>
</feature>
<dbReference type="GO" id="GO:0004613">
    <property type="term" value="F:phosphoenolpyruvate carboxykinase (GTP) activity"/>
    <property type="evidence" value="ECO:0007669"/>
    <property type="project" value="UniProtKB-UniRule"/>
</dbReference>
<dbReference type="InterPro" id="IPR018091">
    <property type="entry name" value="PEP_carboxykin_GTP_CS"/>
</dbReference>
<evidence type="ECO:0000259" key="12">
    <source>
        <dbReference type="Pfam" id="PF00821"/>
    </source>
</evidence>
<dbReference type="FunFam" id="3.40.449.10:FF:000005">
    <property type="entry name" value="Phosphoenolpyruvate carboxykinase [GTP]"/>
    <property type="match status" value="1"/>
</dbReference>
<evidence type="ECO:0000256" key="10">
    <source>
        <dbReference type="ARBA" id="ARBA00023239"/>
    </source>
</evidence>
<dbReference type="InterPro" id="IPR008209">
    <property type="entry name" value="PEP_carboxykinase_GTP"/>
</dbReference>
<dbReference type="HAMAP" id="MF_00452">
    <property type="entry name" value="PEPCK_GTP"/>
    <property type="match status" value="1"/>
</dbReference>
<feature type="binding site" evidence="11">
    <location>
        <position position="386"/>
    </location>
    <ligand>
        <name>GTP</name>
        <dbReference type="ChEBI" id="CHEBI:37565"/>
    </ligand>
</feature>
<keyword evidence="5 11" id="KW-0479">Metal-binding</keyword>
<dbReference type="PROSITE" id="PS00505">
    <property type="entry name" value="PEPCK_GTP"/>
    <property type="match status" value="1"/>
</dbReference>
<dbReference type="GO" id="GO:0071333">
    <property type="term" value="P:cellular response to glucose stimulus"/>
    <property type="evidence" value="ECO:0007669"/>
    <property type="project" value="TreeGrafter"/>
</dbReference>
<evidence type="ECO:0000313" key="14">
    <source>
        <dbReference type="EMBL" id="ATL69289.1"/>
    </source>
</evidence>
<feature type="binding site" evidence="11">
    <location>
        <position position="78"/>
    </location>
    <ligand>
        <name>substrate</name>
    </ligand>
</feature>
<keyword evidence="11" id="KW-0963">Cytoplasm</keyword>
<keyword evidence="14" id="KW-0418">Kinase</keyword>
<feature type="binding site" evidence="11">
    <location>
        <position position="226"/>
    </location>
    <ligand>
        <name>Mn(2+)</name>
        <dbReference type="ChEBI" id="CHEBI:29035"/>
    </ligand>
</feature>
<feature type="binding site" evidence="11">
    <location>
        <begin position="384"/>
        <end position="386"/>
    </location>
    <ligand>
        <name>substrate</name>
    </ligand>
</feature>
<keyword evidence="10 11" id="KW-0456">Lyase</keyword>
<feature type="binding site" evidence="11">
    <location>
        <position position="246"/>
    </location>
    <ligand>
        <name>Mn(2+)</name>
        <dbReference type="ChEBI" id="CHEBI:29035"/>
    </ligand>
</feature>
<evidence type="ECO:0000256" key="8">
    <source>
        <dbReference type="ARBA" id="ARBA00023134"/>
    </source>
</evidence>
<comment type="similarity">
    <text evidence="2 11">Belongs to the phosphoenolpyruvate carboxykinase [GTP] family.</text>
</comment>
<dbReference type="EC" id="4.1.1.32" evidence="11"/>